<protein>
    <submittedName>
        <fullName evidence="1">SRSO17 transposase</fullName>
    </submittedName>
</protein>
<reference evidence="1 2" key="1">
    <citation type="submission" date="2023-07" db="EMBL/GenBank/DDBJ databases">
        <title>Sequencing the genomes of 1000 actinobacteria strains.</title>
        <authorList>
            <person name="Klenk H.-P."/>
        </authorList>
    </citation>
    <scope>NUCLEOTIDE SEQUENCE [LARGE SCALE GENOMIC DNA]</scope>
    <source>
        <strain evidence="1 2">DSM 46740</strain>
    </source>
</reference>
<comment type="caution">
    <text evidence="1">The sequence shown here is derived from an EMBL/GenBank/DDBJ whole genome shotgun (WGS) entry which is preliminary data.</text>
</comment>
<evidence type="ECO:0000313" key="2">
    <source>
        <dbReference type="Proteomes" id="UP001225356"/>
    </source>
</evidence>
<name>A0ABT9QN03_9ACTN</name>
<proteinExistence type="predicted"/>
<keyword evidence="2" id="KW-1185">Reference proteome</keyword>
<gene>
    <name evidence="1" type="ORF">J2853_007337</name>
</gene>
<accession>A0ABT9QN03</accession>
<dbReference type="Proteomes" id="UP001225356">
    <property type="component" value="Unassembled WGS sequence"/>
</dbReference>
<dbReference type="EMBL" id="JAUSQU010000001">
    <property type="protein sequence ID" value="MDP9848126.1"/>
    <property type="molecule type" value="Genomic_DNA"/>
</dbReference>
<sequence length="52" mass="5888">MAKNEVGLDHYQVRSFQAWYRHVTLSMTAAAFLVITRDGLQKRGSRPALQPA</sequence>
<evidence type="ECO:0000313" key="1">
    <source>
        <dbReference type="EMBL" id="MDP9848126.1"/>
    </source>
</evidence>
<organism evidence="1 2">
    <name type="scientific">Streptosporangium lutulentum</name>
    <dbReference type="NCBI Taxonomy" id="1461250"/>
    <lineage>
        <taxon>Bacteria</taxon>
        <taxon>Bacillati</taxon>
        <taxon>Actinomycetota</taxon>
        <taxon>Actinomycetes</taxon>
        <taxon>Streptosporangiales</taxon>
        <taxon>Streptosporangiaceae</taxon>
        <taxon>Streptosporangium</taxon>
    </lineage>
</organism>